<dbReference type="Proteomes" id="UP000197138">
    <property type="component" value="Unassembled WGS sequence"/>
</dbReference>
<protein>
    <submittedName>
        <fullName evidence="1">Uncharacterized protein</fullName>
    </submittedName>
</protein>
<evidence type="ECO:0000313" key="2">
    <source>
        <dbReference type="Proteomes" id="UP000197138"/>
    </source>
</evidence>
<proteinExistence type="predicted"/>
<accession>A0A218WDA2</accession>
<evidence type="ECO:0000313" key="1">
    <source>
        <dbReference type="EMBL" id="OWM70310.1"/>
    </source>
</evidence>
<reference evidence="2" key="1">
    <citation type="journal article" date="2017" name="Plant J.">
        <title>The pomegranate (Punica granatum L.) genome and the genomics of punicalagin biosynthesis.</title>
        <authorList>
            <person name="Qin G."/>
            <person name="Xu C."/>
            <person name="Ming R."/>
            <person name="Tang H."/>
            <person name="Guyot R."/>
            <person name="Kramer E.M."/>
            <person name="Hu Y."/>
            <person name="Yi X."/>
            <person name="Qi Y."/>
            <person name="Xu X."/>
            <person name="Gao Z."/>
            <person name="Pan H."/>
            <person name="Jian J."/>
            <person name="Tian Y."/>
            <person name="Yue Z."/>
            <person name="Xu Y."/>
        </authorList>
    </citation>
    <scope>NUCLEOTIDE SEQUENCE [LARGE SCALE GENOMIC DNA]</scope>
    <source>
        <strain evidence="2">cv. Dabenzi</strain>
    </source>
</reference>
<comment type="caution">
    <text evidence="1">The sequence shown here is derived from an EMBL/GenBank/DDBJ whole genome shotgun (WGS) entry which is preliminary data.</text>
</comment>
<sequence>MHINVKESLRKSVCCPGSRLVAIAEGGLGPIFDLQCDHAGSPVAGGLGHAMIVGAVACDLSWREGRLSVFGVQGGSREVFLVSIVVLWDSDCLLVGYFLQWEKGNDEGAN</sequence>
<organism evidence="1 2">
    <name type="scientific">Punica granatum</name>
    <name type="common">Pomegranate</name>
    <dbReference type="NCBI Taxonomy" id="22663"/>
    <lineage>
        <taxon>Eukaryota</taxon>
        <taxon>Viridiplantae</taxon>
        <taxon>Streptophyta</taxon>
        <taxon>Embryophyta</taxon>
        <taxon>Tracheophyta</taxon>
        <taxon>Spermatophyta</taxon>
        <taxon>Magnoliopsida</taxon>
        <taxon>eudicotyledons</taxon>
        <taxon>Gunneridae</taxon>
        <taxon>Pentapetalae</taxon>
        <taxon>rosids</taxon>
        <taxon>malvids</taxon>
        <taxon>Myrtales</taxon>
        <taxon>Lythraceae</taxon>
        <taxon>Punica</taxon>
    </lineage>
</organism>
<dbReference type="EMBL" id="MTKT01004809">
    <property type="protein sequence ID" value="OWM70310.1"/>
    <property type="molecule type" value="Genomic_DNA"/>
</dbReference>
<dbReference type="AlphaFoldDB" id="A0A218WDA2"/>
<name>A0A218WDA2_PUNGR</name>
<gene>
    <name evidence="1" type="ORF">CDL15_Pgr027211</name>
</gene>